<dbReference type="NCBIfam" id="TIGR00765">
    <property type="entry name" value="yihY_not_rbn"/>
    <property type="match status" value="1"/>
</dbReference>
<accession>A0ABR9S2K7</accession>
<keyword evidence="8" id="KW-1185">Reference proteome</keyword>
<comment type="caution">
    <text evidence="7">The sequence shown here is derived from an EMBL/GenBank/DDBJ whole genome shotgun (WGS) entry which is preliminary data.</text>
</comment>
<feature type="transmembrane region" description="Helical" evidence="6">
    <location>
        <begin position="21"/>
        <end position="43"/>
    </location>
</feature>
<evidence type="ECO:0000313" key="8">
    <source>
        <dbReference type="Proteomes" id="UP000806285"/>
    </source>
</evidence>
<dbReference type="PIRSF" id="PIRSF035875">
    <property type="entry name" value="RNase_BN"/>
    <property type="match status" value="1"/>
</dbReference>
<dbReference type="RefSeq" id="WP_193676316.1">
    <property type="nucleotide sequence ID" value="NZ_JADDIV010000002.1"/>
</dbReference>
<evidence type="ECO:0000313" key="7">
    <source>
        <dbReference type="EMBL" id="MBE7367735.1"/>
    </source>
</evidence>
<evidence type="ECO:0000256" key="4">
    <source>
        <dbReference type="ARBA" id="ARBA00022989"/>
    </source>
</evidence>
<protein>
    <submittedName>
        <fullName evidence="7">YihY family inner membrane protein</fullName>
    </submittedName>
</protein>
<dbReference type="Pfam" id="PF03631">
    <property type="entry name" value="Virul_fac_BrkB"/>
    <property type="match status" value="1"/>
</dbReference>
<organism evidence="7 8">
    <name type="scientific">Ramlibacter pallidus</name>
    <dbReference type="NCBI Taxonomy" id="2780087"/>
    <lineage>
        <taxon>Bacteria</taxon>
        <taxon>Pseudomonadati</taxon>
        <taxon>Pseudomonadota</taxon>
        <taxon>Betaproteobacteria</taxon>
        <taxon>Burkholderiales</taxon>
        <taxon>Comamonadaceae</taxon>
        <taxon>Ramlibacter</taxon>
    </lineage>
</organism>
<feature type="transmembrane region" description="Helical" evidence="6">
    <location>
        <begin position="199"/>
        <end position="221"/>
    </location>
</feature>
<gene>
    <name evidence="7" type="ORF">IM787_09170</name>
</gene>
<dbReference type="PANTHER" id="PTHR30213">
    <property type="entry name" value="INNER MEMBRANE PROTEIN YHJD"/>
    <property type="match status" value="1"/>
</dbReference>
<proteinExistence type="predicted"/>
<sequence length="275" mass="29920">MPGFFRNTLRRAREERLPQAAGSLTFTTLLSVVPLLAVSFAFFTRFEPFRAAGLAIRQHLLQGVLPPDIARTVLRHLSQFTANTGGLTWVGALFVVASAFVMLLSVENVLNRIWQVKKQRPLHKRLGLYVVMLALGPPLVGASLWATSYVLAASAGLVGDPSSHARLLLHAVPVLLGTIGLASLFRFVPNTSVRWRDALVGGMLGSLAFELGKRGFALYLAQVPTYRTVYGAFAPALLFLVWVYFSWLVTLAAALVTANLGRSGRQPARGRVARA</sequence>
<feature type="transmembrane region" description="Helical" evidence="6">
    <location>
        <begin position="233"/>
        <end position="261"/>
    </location>
</feature>
<dbReference type="Proteomes" id="UP000806285">
    <property type="component" value="Unassembled WGS sequence"/>
</dbReference>
<keyword evidence="4 6" id="KW-1133">Transmembrane helix</keyword>
<feature type="transmembrane region" description="Helical" evidence="6">
    <location>
        <begin position="86"/>
        <end position="106"/>
    </location>
</feature>
<keyword evidence="3 6" id="KW-0812">Transmembrane</keyword>
<feature type="transmembrane region" description="Helical" evidence="6">
    <location>
        <begin position="126"/>
        <end position="147"/>
    </location>
</feature>
<name>A0ABR9S2K7_9BURK</name>
<evidence type="ECO:0000256" key="2">
    <source>
        <dbReference type="ARBA" id="ARBA00022475"/>
    </source>
</evidence>
<comment type="subcellular location">
    <subcellularLocation>
        <location evidence="1">Cell membrane</location>
        <topology evidence="1">Multi-pass membrane protein</topology>
    </subcellularLocation>
</comment>
<evidence type="ECO:0000256" key="6">
    <source>
        <dbReference type="SAM" id="Phobius"/>
    </source>
</evidence>
<feature type="transmembrane region" description="Helical" evidence="6">
    <location>
        <begin position="167"/>
        <end position="187"/>
    </location>
</feature>
<dbReference type="EMBL" id="JADDIV010000002">
    <property type="protein sequence ID" value="MBE7367735.1"/>
    <property type="molecule type" value="Genomic_DNA"/>
</dbReference>
<dbReference type="PANTHER" id="PTHR30213:SF0">
    <property type="entry name" value="UPF0761 MEMBRANE PROTEIN YIHY"/>
    <property type="match status" value="1"/>
</dbReference>
<keyword evidence="2" id="KW-1003">Cell membrane</keyword>
<keyword evidence="5 6" id="KW-0472">Membrane</keyword>
<reference evidence="7 8" key="1">
    <citation type="submission" date="2020-10" db="EMBL/GenBank/DDBJ databases">
        <title>Ramlibacter sp. HM2 16S ribosomal RNA gene Genome sequencing and assembly.</title>
        <authorList>
            <person name="Kang M."/>
        </authorList>
    </citation>
    <scope>NUCLEOTIDE SEQUENCE [LARGE SCALE GENOMIC DNA]</scope>
    <source>
        <strain evidence="7 8">HM2</strain>
    </source>
</reference>
<evidence type="ECO:0000256" key="1">
    <source>
        <dbReference type="ARBA" id="ARBA00004651"/>
    </source>
</evidence>
<evidence type="ECO:0000256" key="5">
    <source>
        <dbReference type="ARBA" id="ARBA00023136"/>
    </source>
</evidence>
<evidence type="ECO:0000256" key="3">
    <source>
        <dbReference type="ARBA" id="ARBA00022692"/>
    </source>
</evidence>
<dbReference type="InterPro" id="IPR017039">
    <property type="entry name" value="Virul_fac_BrkB"/>
</dbReference>